<dbReference type="GeneID" id="92048703"/>
<dbReference type="InterPro" id="IPR001138">
    <property type="entry name" value="Zn2Cys6_DnaBD"/>
</dbReference>
<evidence type="ECO:0000313" key="6">
    <source>
        <dbReference type="EMBL" id="KAK8071125.1"/>
    </source>
</evidence>
<feature type="compositionally biased region" description="Low complexity" evidence="4">
    <location>
        <begin position="298"/>
        <end position="309"/>
    </location>
</feature>
<dbReference type="InterPro" id="IPR011004">
    <property type="entry name" value="Trimer_LpxA-like_sf"/>
</dbReference>
<dbReference type="RefSeq" id="XP_066664933.1">
    <property type="nucleotide sequence ID" value="XM_066815643.1"/>
</dbReference>
<dbReference type="InterPro" id="IPR024688">
    <property type="entry name" value="Mac_dom"/>
</dbReference>
<dbReference type="CDD" id="cd03357">
    <property type="entry name" value="LbH_MAT_GAT"/>
    <property type="match status" value="1"/>
</dbReference>
<dbReference type="PROSITE" id="PS50048">
    <property type="entry name" value="ZN2_CY6_FUNGAL_2"/>
    <property type="match status" value="1"/>
</dbReference>
<evidence type="ECO:0000256" key="4">
    <source>
        <dbReference type="SAM" id="MobiDB-lite"/>
    </source>
</evidence>
<evidence type="ECO:0000256" key="1">
    <source>
        <dbReference type="ARBA" id="ARBA00007274"/>
    </source>
</evidence>
<dbReference type="PROSITE" id="PS00463">
    <property type="entry name" value="ZN2_CY6_FUNGAL_1"/>
    <property type="match status" value="1"/>
</dbReference>
<feature type="region of interest" description="Disordered" evidence="4">
    <location>
        <begin position="272"/>
        <end position="378"/>
    </location>
</feature>
<dbReference type="SUPFAM" id="SSF51161">
    <property type="entry name" value="Trimeric LpxA-like enzymes"/>
    <property type="match status" value="1"/>
</dbReference>
<dbReference type="Pfam" id="PF00132">
    <property type="entry name" value="Hexapep"/>
    <property type="match status" value="1"/>
</dbReference>
<dbReference type="Gene3D" id="2.160.10.10">
    <property type="entry name" value="Hexapeptide repeat proteins"/>
    <property type="match status" value="1"/>
</dbReference>
<accession>A0ABR1VIQ8</accession>
<dbReference type="PANTHER" id="PTHR23416:SF76">
    <property type="entry name" value="ZN(II)2CYS6 TRANSCRIPTION FACTOR (EUROFUNG)"/>
    <property type="match status" value="1"/>
</dbReference>
<dbReference type="Pfam" id="PF12464">
    <property type="entry name" value="Mac"/>
    <property type="match status" value="1"/>
</dbReference>
<keyword evidence="2" id="KW-0808">Transferase</keyword>
<feature type="region of interest" description="Disordered" evidence="4">
    <location>
        <begin position="402"/>
        <end position="464"/>
    </location>
</feature>
<dbReference type="Proteomes" id="UP001433268">
    <property type="component" value="Unassembled WGS sequence"/>
</dbReference>
<dbReference type="SMART" id="SM00066">
    <property type="entry name" value="GAL4"/>
    <property type="match status" value="1"/>
</dbReference>
<dbReference type="SMART" id="SM01266">
    <property type="entry name" value="Mac"/>
    <property type="match status" value="1"/>
</dbReference>
<dbReference type="InterPro" id="IPR036864">
    <property type="entry name" value="Zn2-C6_fun-type_DNA-bd_sf"/>
</dbReference>
<evidence type="ECO:0000256" key="2">
    <source>
        <dbReference type="ARBA" id="ARBA00022679"/>
    </source>
</evidence>
<feature type="compositionally biased region" description="Polar residues" evidence="4">
    <location>
        <begin position="155"/>
        <end position="169"/>
    </location>
</feature>
<sequence>RILAQCAMASFTALNGGDSKPTDRASDSPTNKRPDSEERPEIVVPGPTPRPPSRDISSNQRDQWPASGPERSSYAYPDVEGSHKRKRSNSLELRREAPSAPEDRTPAPPSHPEPRDVYGTSQHHERDYRPYGDENRGERSDPWHSQYSREERSAYETQNSAGSLASPSEGQGEDSLRRSQMDSQQGYSPTSPDADESSYYGGSYTPEHRRDGTVIQSDPKKRKRNFSNRTKTGCLTCRKRKKKCDESKPECNNCLRGGFICQGYANQRGYQKMENKPPAVPLESKDPSYVPPGAYGMPQQAPYPSQPAALTVPPKREPPPPYRGPSLRIDTPQGRPVLTDDERTASTIPTASVGSPENKLSILPSAYPSQQNNPFPTPISAISSAANFESRVLSKEYHQRIPPLHDASRTEPETPQSSIPNTTLPQINILNAPTRTSSPGSHHQQPPPPPPPPASTTSTTSAQVAAQLALSHSNFPPPPRQSTQKELMLRSDWYQPFNKELVLERERCSAACWRFNNSTNPNNGVSGNERSRLFREILMPKEPVDLSLSQRSHAFNVGRVGNDVVIEAPFTCDYGYNITIGQNVFIGRNCTIIDPCSVKIGNNTYIGPNVSLFAATLDTNPAKRMGSKSLQKGEPITIEEDVWIGGNVVVLPGLKIGKGSTIGAGSVVTRDVPNFTIVTGNPAHVLRGIQP</sequence>
<dbReference type="Gene3D" id="4.10.240.10">
    <property type="entry name" value="Zn(2)-C6 fungal-type DNA-binding domain"/>
    <property type="match status" value="1"/>
</dbReference>
<feature type="compositionally biased region" description="Pro residues" evidence="4">
    <location>
        <begin position="445"/>
        <end position="454"/>
    </location>
</feature>
<dbReference type="CDD" id="cd00067">
    <property type="entry name" value="GAL4"/>
    <property type="match status" value="1"/>
</dbReference>
<dbReference type="PROSITE" id="PS00101">
    <property type="entry name" value="HEXAPEP_TRANSFERASES"/>
    <property type="match status" value="1"/>
</dbReference>
<dbReference type="InterPro" id="IPR018357">
    <property type="entry name" value="Hexapep_transf_CS"/>
</dbReference>
<keyword evidence="3" id="KW-0539">Nucleus</keyword>
<comment type="similarity">
    <text evidence="1">Belongs to the transferase hexapeptide repeat family.</text>
</comment>
<feature type="compositionally biased region" description="Basic and acidic residues" evidence="4">
    <location>
        <begin position="92"/>
        <end position="105"/>
    </location>
</feature>
<dbReference type="Pfam" id="PF00172">
    <property type="entry name" value="Zn_clus"/>
    <property type="match status" value="1"/>
</dbReference>
<keyword evidence="7" id="KW-1185">Reference proteome</keyword>
<protein>
    <recommendedName>
        <fullName evidence="5">Zn(2)-C6 fungal-type domain-containing protein</fullName>
    </recommendedName>
</protein>
<evidence type="ECO:0000313" key="7">
    <source>
        <dbReference type="Proteomes" id="UP001433268"/>
    </source>
</evidence>
<dbReference type="InterPro" id="IPR051159">
    <property type="entry name" value="Hexapeptide_acetyltransf"/>
</dbReference>
<evidence type="ECO:0000259" key="5">
    <source>
        <dbReference type="PROSITE" id="PS50048"/>
    </source>
</evidence>
<dbReference type="Pfam" id="PF14602">
    <property type="entry name" value="Hexapep_2"/>
    <property type="match status" value="1"/>
</dbReference>
<feature type="non-terminal residue" evidence="6">
    <location>
        <position position="1"/>
    </location>
</feature>
<feature type="compositionally biased region" description="Polar residues" evidence="4">
    <location>
        <begin position="413"/>
        <end position="435"/>
    </location>
</feature>
<proteinExistence type="inferred from homology"/>
<feature type="compositionally biased region" description="Basic and acidic residues" evidence="4">
    <location>
        <begin position="112"/>
        <end position="154"/>
    </location>
</feature>
<feature type="region of interest" description="Disordered" evidence="4">
    <location>
        <begin position="9"/>
        <end position="232"/>
    </location>
</feature>
<dbReference type="InterPro" id="IPR001451">
    <property type="entry name" value="Hexapep"/>
</dbReference>
<dbReference type="SUPFAM" id="SSF57701">
    <property type="entry name" value="Zn2/Cys6 DNA-binding domain"/>
    <property type="match status" value="1"/>
</dbReference>
<feature type="compositionally biased region" description="Low complexity" evidence="4">
    <location>
        <begin position="455"/>
        <end position="464"/>
    </location>
</feature>
<dbReference type="PANTHER" id="PTHR23416">
    <property type="entry name" value="SIALIC ACID SYNTHASE-RELATED"/>
    <property type="match status" value="1"/>
</dbReference>
<feature type="compositionally biased region" description="Basic and acidic residues" evidence="4">
    <location>
        <begin position="20"/>
        <end position="41"/>
    </location>
</feature>
<dbReference type="EMBL" id="JAQQWN010000008">
    <property type="protein sequence ID" value="KAK8071125.1"/>
    <property type="molecule type" value="Genomic_DNA"/>
</dbReference>
<feature type="compositionally biased region" description="Polar residues" evidence="4">
    <location>
        <begin position="345"/>
        <end position="355"/>
    </location>
</feature>
<name>A0ABR1VIQ8_9PEZI</name>
<gene>
    <name evidence="6" type="ORF">PG997_011328</name>
</gene>
<feature type="domain" description="Zn(2)-C6 fungal-type" evidence="5">
    <location>
        <begin position="233"/>
        <end position="261"/>
    </location>
</feature>
<comment type="caution">
    <text evidence="6">The sequence shown here is derived from an EMBL/GenBank/DDBJ whole genome shotgun (WGS) entry which is preliminary data.</text>
</comment>
<reference evidence="6 7" key="1">
    <citation type="submission" date="2023-01" db="EMBL/GenBank/DDBJ databases">
        <title>Analysis of 21 Apiospora genomes using comparative genomics revels a genus with tremendous synthesis potential of carbohydrate active enzymes and secondary metabolites.</title>
        <authorList>
            <person name="Sorensen T."/>
        </authorList>
    </citation>
    <scope>NUCLEOTIDE SEQUENCE [LARGE SCALE GENOMIC DNA]</scope>
    <source>
        <strain evidence="6 7">CBS 114990</strain>
    </source>
</reference>
<feature type="compositionally biased region" description="Polar residues" evidence="4">
    <location>
        <begin position="367"/>
        <end position="378"/>
    </location>
</feature>
<organism evidence="6 7">
    <name type="scientific">Apiospora hydei</name>
    <dbReference type="NCBI Taxonomy" id="1337664"/>
    <lineage>
        <taxon>Eukaryota</taxon>
        <taxon>Fungi</taxon>
        <taxon>Dikarya</taxon>
        <taxon>Ascomycota</taxon>
        <taxon>Pezizomycotina</taxon>
        <taxon>Sordariomycetes</taxon>
        <taxon>Xylariomycetidae</taxon>
        <taxon>Amphisphaeriales</taxon>
        <taxon>Apiosporaceae</taxon>
        <taxon>Apiospora</taxon>
    </lineage>
</organism>
<feature type="compositionally biased region" description="Polar residues" evidence="4">
    <location>
        <begin position="181"/>
        <end position="191"/>
    </location>
</feature>
<evidence type="ECO:0000256" key="3">
    <source>
        <dbReference type="ARBA" id="ARBA00023242"/>
    </source>
</evidence>